<dbReference type="AlphaFoldDB" id="A0A1F6XJV8"/>
<dbReference type="Proteomes" id="UP000176629">
    <property type="component" value="Unassembled WGS sequence"/>
</dbReference>
<proteinExistence type="predicted"/>
<gene>
    <name evidence="3" type="ORF">A3A03_03925</name>
</gene>
<dbReference type="Pfam" id="PF02518">
    <property type="entry name" value="HATPase_c"/>
    <property type="match status" value="1"/>
</dbReference>
<dbReference type="InterPro" id="IPR036388">
    <property type="entry name" value="WH-like_DNA-bd_sf"/>
</dbReference>
<protein>
    <submittedName>
        <fullName evidence="3">Uncharacterized protein</fullName>
    </submittedName>
</protein>
<dbReference type="Pfam" id="PF14213">
    <property type="entry name" value="DUF4325"/>
    <property type="match status" value="1"/>
</dbReference>
<evidence type="ECO:0000313" key="3">
    <source>
        <dbReference type="EMBL" id="OGI94413.1"/>
    </source>
</evidence>
<dbReference type="InterPro" id="IPR036390">
    <property type="entry name" value="WH_DNA-bd_sf"/>
</dbReference>
<evidence type="ECO:0000313" key="4">
    <source>
        <dbReference type="Proteomes" id="UP000176629"/>
    </source>
</evidence>
<dbReference type="Gene3D" id="1.10.10.10">
    <property type="entry name" value="Winged helix-like DNA-binding domain superfamily/Winged helix DNA-binding domain"/>
    <property type="match status" value="1"/>
</dbReference>
<dbReference type="InterPro" id="IPR003594">
    <property type="entry name" value="HATPase_dom"/>
</dbReference>
<dbReference type="Gene3D" id="3.30.565.10">
    <property type="entry name" value="Histidine kinase-like ATPase, C-terminal domain"/>
    <property type="match status" value="1"/>
</dbReference>
<feature type="domain" description="Histidine kinase/HSP90-like ATPase" evidence="1">
    <location>
        <begin position="113"/>
        <end position="236"/>
    </location>
</feature>
<evidence type="ECO:0000259" key="1">
    <source>
        <dbReference type="Pfam" id="PF02518"/>
    </source>
</evidence>
<organism evidence="3 4">
    <name type="scientific">Candidatus Nomurabacteria bacterium RIFCSPLOWO2_01_FULL_40_18</name>
    <dbReference type="NCBI Taxonomy" id="1801773"/>
    <lineage>
        <taxon>Bacteria</taxon>
        <taxon>Candidatus Nomuraibacteriota</taxon>
    </lineage>
</organism>
<reference evidence="3 4" key="1">
    <citation type="journal article" date="2016" name="Nat. Commun.">
        <title>Thousands of microbial genomes shed light on interconnected biogeochemical processes in an aquifer system.</title>
        <authorList>
            <person name="Anantharaman K."/>
            <person name="Brown C.T."/>
            <person name="Hug L.A."/>
            <person name="Sharon I."/>
            <person name="Castelle C.J."/>
            <person name="Probst A.J."/>
            <person name="Thomas B.C."/>
            <person name="Singh A."/>
            <person name="Wilkins M.J."/>
            <person name="Karaoz U."/>
            <person name="Brodie E.L."/>
            <person name="Williams K.H."/>
            <person name="Hubbard S.S."/>
            <person name="Banfield J.F."/>
        </authorList>
    </citation>
    <scope>NUCLEOTIDE SEQUENCE [LARGE SCALE GENOMIC DNA]</scope>
</reference>
<accession>A0A1F6XJV8</accession>
<feature type="domain" description="DUF4325" evidence="2">
    <location>
        <begin position="283"/>
        <end position="335"/>
    </location>
</feature>
<dbReference type="InterPro" id="IPR025474">
    <property type="entry name" value="DUF4325"/>
</dbReference>
<dbReference type="InterPro" id="IPR036890">
    <property type="entry name" value="HATPase_C_sf"/>
</dbReference>
<sequence length="351" mass="39985">MTNKEKILQLINKEGRITSSEITKAVSVSRQYVNMVISDLIAEKQVIKLGGTRNAFYVSKDYIKNHPEVVPTVLKKSYKNQALEEHKILLEIEDKFPRIAELPENIKSIFTFAFSEMFNNAIEHSQSKSISIEVSVRDKDLSFIVSDSGVGVFRNIMKKKNLKSEIEAIQDLLKGKTTTMPKSHSGEGIFFTSKAGDVFILESFGYKLAVNTVKSDVSIHRMSVKKRGTRVVFRINTNSSRHLNDVFKKYTNLAKEGDYGFDKTEIRVKLFTTGGVHISRSQARRVLVGLEKFKIVLFDYEKVPMVGQAFADEIYRVFQELHPDISLENENMSDGVRFMIERAINEAKKSH</sequence>
<dbReference type="STRING" id="1801773.A3A03_03925"/>
<comment type="caution">
    <text evidence="3">The sequence shown here is derived from an EMBL/GenBank/DDBJ whole genome shotgun (WGS) entry which is preliminary data.</text>
</comment>
<dbReference type="EMBL" id="MFUX01000024">
    <property type="protein sequence ID" value="OGI94413.1"/>
    <property type="molecule type" value="Genomic_DNA"/>
</dbReference>
<name>A0A1F6XJV8_9BACT</name>
<dbReference type="SUPFAM" id="SSF55874">
    <property type="entry name" value="ATPase domain of HSP90 chaperone/DNA topoisomerase II/histidine kinase"/>
    <property type="match status" value="1"/>
</dbReference>
<evidence type="ECO:0000259" key="2">
    <source>
        <dbReference type="Pfam" id="PF14213"/>
    </source>
</evidence>
<dbReference type="Pfam" id="PF13412">
    <property type="entry name" value="HTH_24"/>
    <property type="match status" value="1"/>
</dbReference>
<dbReference type="SUPFAM" id="SSF46785">
    <property type="entry name" value="Winged helix' DNA-binding domain"/>
    <property type="match status" value="1"/>
</dbReference>